<sequence>MAFWCRIKKSHFKTFASDFKRCYFQIHAPSLLDHSAPHTSIQVLDKPNSVLHSNQFALPNPSHVRFFAAPVQYLKPKKEEKDTSGPRLNEQIRAWEVRLVTDGGHTIMSRNEALAQARKLDLDLVEVQRTADPPVCKIMDYHREKYKQQIKEKDKIKSKPETTLKKGPCKEVRFTFKIEQKDLQMKAEMAKRLMDKGYRVKVFSFYSLRDVPMVTVFLILCMAMHEPGKRNEKVDQKLGGLLSRCCALIEDVSVVESGPCVEPKQAYVIVRHAKFGPTKKGKASKISIPSPTANGLNQNHSELENSMDSGHCDSEAEDDVSPEEAPPSPSLEMPGDPEITKSTWSVFDGSDDFEKVFDFNGGAKSSSSQQNTFPEVMNKKPVLNSTAAHTGSPQMEAPLGNENRYKKNVGPNFPKQGRQPQFAPNSTRVPRGLNDHPIQSSPTDTNRYKKGANSNSPASKSDYR</sequence>
<dbReference type="PANTHER" id="PTHR10938:SF4">
    <property type="entry name" value="TRANSLATION INITIATION FACTOR IF3-1, MITOCHONDRIAL"/>
    <property type="match status" value="1"/>
</dbReference>
<feature type="compositionally biased region" description="Polar residues" evidence="4">
    <location>
        <begin position="287"/>
        <end position="308"/>
    </location>
</feature>
<keyword evidence="2" id="KW-0396">Initiation factor</keyword>
<dbReference type="InterPro" id="IPR001288">
    <property type="entry name" value="Translation_initiation_fac_3"/>
</dbReference>
<evidence type="ECO:0000256" key="1">
    <source>
        <dbReference type="ARBA" id="ARBA00005439"/>
    </source>
</evidence>
<evidence type="ECO:0000256" key="3">
    <source>
        <dbReference type="ARBA" id="ARBA00022917"/>
    </source>
</evidence>
<dbReference type="InterPro" id="IPR019814">
    <property type="entry name" value="Translation_initiation_fac_3_N"/>
</dbReference>
<comment type="caution">
    <text evidence="6">The sequence shown here is derived from an EMBL/GenBank/DDBJ whole genome shotgun (WGS) entry which is preliminary data.</text>
</comment>
<name>A0AA88RKN3_9ASTE</name>
<dbReference type="Gene3D" id="3.30.110.10">
    <property type="entry name" value="Translation initiation factor 3 (IF-3), C-terminal domain"/>
    <property type="match status" value="1"/>
</dbReference>
<evidence type="ECO:0000313" key="7">
    <source>
        <dbReference type="Proteomes" id="UP001187471"/>
    </source>
</evidence>
<dbReference type="Proteomes" id="UP001187471">
    <property type="component" value="Unassembled WGS sequence"/>
</dbReference>
<evidence type="ECO:0000313" key="6">
    <source>
        <dbReference type="EMBL" id="KAK2984395.1"/>
    </source>
</evidence>
<keyword evidence="7" id="KW-1185">Reference proteome</keyword>
<dbReference type="SUPFAM" id="SSF54364">
    <property type="entry name" value="Translation initiation factor IF3, N-terminal domain"/>
    <property type="match status" value="1"/>
</dbReference>
<gene>
    <name evidence="6" type="ORF">RJ640_026850</name>
</gene>
<comment type="similarity">
    <text evidence="1">Belongs to the IF-3 family.</text>
</comment>
<evidence type="ECO:0000256" key="4">
    <source>
        <dbReference type="SAM" id="MobiDB-lite"/>
    </source>
</evidence>
<dbReference type="NCBIfam" id="TIGR00168">
    <property type="entry name" value="infC"/>
    <property type="match status" value="1"/>
</dbReference>
<dbReference type="GO" id="GO:0003743">
    <property type="term" value="F:translation initiation factor activity"/>
    <property type="evidence" value="ECO:0007669"/>
    <property type="project" value="UniProtKB-KW"/>
</dbReference>
<keyword evidence="3" id="KW-0648">Protein biosynthesis</keyword>
<dbReference type="Gene3D" id="3.10.20.80">
    <property type="entry name" value="Translation initiation factor 3 (IF-3), N-terminal domain"/>
    <property type="match status" value="1"/>
</dbReference>
<feature type="compositionally biased region" description="Polar residues" evidence="4">
    <location>
        <begin position="363"/>
        <end position="373"/>
    </location>
</feature>
<feature type="compositionally biased region" description="Polar residues" evidence="4">
    <location>
        <begin position="452"/>
        <end position="464"/>
    </location>
</feature>
<feature type="region of interest" description="Disordered" evidence="4">
    <location>
        <begin position="358"/>
        <end position="464"/>
    </location>
</feature>
<organism evidence="6 7">
    <name type="scientific">Escallonia rubra</name>
    <dbReference type="NCBI Taxonomy" id="112253"/>
    <lineage>
        <taxon>Eukaryota</taxon>
        <taxon>Viridiplantae</taxon>
        <taxon>Streptophyta</taxon>
        <taxon>Embryophyta</taxon>
        <taxon>Tracheophyta</taxon>
        <taxon>Spermatophyta</taxon>
        <taxon>Magnoliopsida</taxon>
        <taxon>eudicotyledons</taxon>
        <taxon>Gunneridae</taxon>
        <taxon>Pentapetalae</taxon>
        <taxon>asterids</taxon>
        <taxon>campanulids</taxon>
        <taxon>Escalloniales</taxon>
        <taxon>Escalloniaceae</taxon>
        <taxon>Escallonia</taxon>
    </lineage>
</organism>
<dbReference type="SUPFAM" id="SSF55200">
    <property type="entry name" value="Translation initiation factor IF3, C-terminal domain"/>
    <property type="match status" value="1"/>
</dbReference>
<feature type="compositionally biased region" description="Polar residues" evidence="4">
    <location>
        <begin position="383"/>
        <end position="393"/>
    </location>
</feature>
<reference evidence="6" key="1">
    <citation type="submission" date="2022-12" db="EMBL/GenBank/DDBJ databases">
        <title>Draft genome assemblies for two species of Escallonia (Escalloniales).</title>
        <authorList>
            <person name="Chanderbali A."/>
            <person name="Dervinis C."/>
            <person name="Anghel I."/>
            <person name="Soltis D."/>
            <person name="Soltis P."/>
            <person name="Zapata F."/>
        </authorList>
    </citation>
    <scope>NUCLEOTIDE SEQUENCE</scope>
    <source>
        <strain evidence="6">UCBG92.1500</strain>
        <tissue evidence="6">Leaf</tissue>
    </source>
</reference>
<evidence type="ECO:0000259" key="5">
    <source>
        <dbReference type="Pfam" id="PF05198"/>
    </source>
</evidence>
<dbReference type="GO" id="GO:0032790">
    <property type="term" value="P:ribosome disassembly"/>
    <property type="evidence" value="ECO:0007669"/>
    <property type="project" value="TreeGrafter"/>
</dbReference>
<feature type="compositionally biased region" description="Polar residues" evidence="4">
    <location>
        <begin position="418"/>
        <end position="428"/>
    </location>
</feature>
<dbReference type="InterPro" id="IPR036787">
    <property type="entry name" value="T_IF-3_N_sf"/>
</dbReference>
<proteinExistence type="inferred from homology"/>
<feature type="domain" description="Translation initiation factor 3 N-terminal" evidence="5">
    <location>
        <begin position="88"/>
        <end position="154"/>
    </location>
</feature>
<dbReference type="PANTHER" id="PTHR10938">
    <property type="entry name" value="TRANSLATION INITIATION FACTOR IF-3"/>
    <property type="match status" value="1"/>
</dbReference>
<dbReference type="GO" id="GO:0043022">
    <property type="term" value="F:ribosome binding"/>
    <property type="evidence" value="ECO:0007669"/>
    <property type="project" value="TreeGrafter"/>
</dbReference>
<protein>
    <recommendedName>
        <fullName evidence="5">Translation initiation factor 3 N-terminal domain-containing protein</fullName>
    </recommendedName>
</protein>
<evidence type="ECO:0000256" key="2">
    <source>
        <dbReference type="ARBA" id="ARBA00022540"/>
    </source>
</evidence>
<dbReference type="AlphaFoldDB" id="A0AA88RKN3"/>
<dbReference type="Pfam" id="PF05198">
    <property type="entry name" value="IF3_N"/>
    <property type="match status" value="1"/>
</dbReference>
<dbReference type="EMBL" id="JAVXUO010001236">
    <property type="protein sequence ID" value="KAK2984395.1"/>
    <property type="molecule type" value="Genomic_DNA"/>
</dbReference>
<feature type="region of interest" description="Disordered" evidence="4">
    <location>
        <begin position="279"/>
        <end position="345"/>
    </location>
</feature>
<accession>A0AA88RKN3</accession>
<dbReference type="InterPro" id="IPR036788">
    <property type="entry name" value="T_IF-3_C_sf"/>
</dbReference>